<dbReference type="OrthoDB" id="2234586at2"/>
<protein>
    <recommendedName>
        <fullName evidence="4">DUF998 domain-containing protein</fullName>
    </recommendedName>
</protein>
<dbReference type="Proteomes" id="UP000245627">
    <property type="component" value="Unassembled WGS sequence"/>
</dbReference>
<dbReference type="RefSeq" id="WP_116776821.1">
    <property type="nucleotide sequence ID" value="NZ_QDKG01000006.1"/>
</dbReference>
<feature type="transmembrane region" description="Helical" evidence="1">
    <location>
        <begin position="102"/>
        <end position="123"/>
    </location>
</feature>
<keyword evidence="1" id="KW-0812">Transmembrane</keyword>
<keyword evidence="3" id="KW-1185">Reference proteome</keyword>
<accession>A0A2T8HG96</accession>
<comment type="caution">
    <text evidence="2">The sequence shown here is derived from an EMBL/GenBank/DDBJ whole genome shotgun (WGS) entry which is preliminary data.</text>
</comment>
<keyword evidence="1" id="KW-0472">Membrane</keyword>
<sequence length="244" mass="27779">MTYSTKIKWAFVSALIGSILWVIGDVFVAGFDVDPSRYPLFSTTYADQIDIGISVLMLEGSTARLMFGGLVASMSAVLFLPAVWLSFQFISNRQSFNAWGNYYLLILSVVLMPLGHSVFFYVGEISKAIYNTDVSAHPYLLNTARAFTMMLYIAWGIAIFVLMAGWLWYSITVFRGKTALPRWAGLITPVWLTLYQMPLRFVLPMSELRGWLIAAGFNISYLLYFALLWLLFRHIPLKMQEKKI</sequence>
<feature type="transmembrane region" description="Helical" evidence="1">
    <location>
        <begin position="211"/>
        <end position="232"/>
    </location>
</feature>
<dbReference type="AlphaFoldDB" id="A0A2T8HG96"/>
<dbReference type="Pfam" id="PF20599">
    <property type="entry name" value="DUF6796"/>
    <property type="match status" value="1"/>
</dbReference>
<dbReference type="EMBL" id="QDKG01000006">
    <property type="protein sequence ID" value="PVH24424.1"/>
    <property type="molecule type" value="Genomic_DNA"/>
</dbReference>
<name>A0A2T8HG96_9SPHI</name>
<evidence type="ECO:0000313" key="2">
    <source>
        <dbReference type="EMBL" id="PVH24424.1"/>
    </source>
</evidence>
<reference evidence="2 3" key="1">
    <citation type="submission" date="2018-04" db="EMBL/GenBank/DDBJ databases">
        <title>Sphingobacterium cortibacter sp. nov.</title>
        <authorList>
            <person name="Li Y."/>
        </authorList>
    </citation>
    <scope>NUCLEOTIDE SEQUENCE [LARGE SCALE GENOMIC DNA]</scope>
    <source>
        <strain evidence="2 3">2c-3</strain>
    </source>
</reference>
<gene>
    <name evidence="2" type="ORF">DC487_14280</name>
</gene>
<feature type="transmembrane region" description="Helical" evidence="1">
    <location>
        <begin position="143"/>
        <end position="168"/>
    </location>
</feature>
<evidence type="ECO:0000313" key="3">
    <source>
        <dbReference type="Proteomes" id="UP000245627"/>
    </source>
</evidence>
<keyword evidence="1" id="KW-1133">Transmembrane helix</keyword>
<evidence type="ECO:0008006" key="4">
    <source>
        <dbReference type="Google" id="ProtNLM"/>
    </source>
</evidence>
<organism evidence="2 3">
    <name type="scientific">Sphingobacterium corticibacter</name>
    <dbReference type="NCBI Taxonomy" id="2171749"/>
    <lineage>
        <taxon>Bacteria</taxon>
        <taxon>Pseudomonadati</taxon>
        <taxon>Bacteroidota</taxon>
        <taxon>Sphingobacteriia</taxon>
        <taxon>Sphingobacteriales</taxon>
        <taxon>Sphingobacteriaceae</taxon>
        <taxon>Sphingobacterium</taxon>
    </lineage>
</organism>
<dbReference type="InterPro" id="IPR046475">
    <property type="entry name" value="DUF6796"/>
</dbReference>
<feature type="transmembrane region" description="Helical" evidence="1">
    <location>
        <begin position="9"/>
        <end position="31"/>
    </location>
</feature>
<evidence type="ECO:0000256" key="1">
    <source>
        <dbReference type="SAM" id="Phobius"/>
    </source>
</evidence>
<feature type="transmembrane region" description="Helical" evidence="1">
    <location>
        <begin position="180"/>
        <end position="199"/>
    </location>
</feature>
<proteinExistence type="predicted"/>
<feature type="transmembrane region" description="Helical" evidence="1">
    <location>
        <begin position="65"/>
        <end position="90"/>
    </location>
</feature>